<dbReference type="EMBL" id="JACGWK010000005">
    <property type="protein sequence ID" value="KAL0353491.1"/>
    <property type="molecule type" value="Genomic_DNA"/>
</dbReference>
<feature type="compositionally biased region" description="Polar residues" evidence="1">
    <location>
        <begin position="466"/>
        <end position="476"/>
    </location>
</feature>
<accession>A0AAW2PD23</accession>
<feature type="compositionally biased region" description="Basic residues" evidence="1">
    <location>
        <begin position="582"/>
        <end position="594"/>
    </location>
</feature>
<feature type="compositionally biased region" description="Low complexity" evidence="1">
    <location>
        <begin position="294"/>
        <end position="306"/>
    </location>
</feature>
<dbReference type="AlphaFoldDB" id="A0AAW2PD23"/>
<feature type="region of interest" description="Disordered" evidence="1">
    <location>
        <begin position="294"/>
        <end position="320"/>
    </location>
</feature>
<protein>
    <submittedName>
        <fullName evidence="2">Serine/threonine-protein phosphatase 7 long form</fullName>
    </submittedName>
</protein>
<organism evidence="2">
    <name type="scientific">Sesamum angustifolium</name>
    <dbReference type="NCBI Taxonomy" id="2727405"/>
    <lineage>
        <taxon>Eukaryota</taxon>
        <taxon>Viridiplantae</taxon>
        <taxon>Streptophyta</taxon>
        <taxon>Embryophyta</taxon>
        <taxon>Tracheophyta</taxon>
        <taxon>Spermatophyta</taxon>
        <taxon>Magnoliopsida</taxon>
        <taxon>eudicotyledons</taxon>
        <taxon>Gunneridae</taxon>
        <taxon>Pentapetalae</taxon>
        <taxon>asterids</taxon>
        <taxon>lamiids</taxon>
        <taxon>Lamiales</taxon>
        <taxon>Pedaliaceae</taxon>
        <taxon>Sesamum</taxon>
    </lineage>
</organism>
<feature type="compositionally biased region" description="Basic and acidic residues" evidence="1">
    <location>
        <begin position="481"/>
        <end position="495"/>
    </location>
</feature>
<proteinExistence type="predicted"/>
<feature type="region of interest" description="Disordered" evidence="1">
    <location>
        <begin position="391"/>
        <end position="594"/>
    </location>
</feature>
<feature type="compositionally biased region" description="Basic and acidic residues" evidence="1">
    <location>
        <begin position="509"/>
        <end position="518"/>
    </location>
</feature>
<sequence length="594" mass="64252">MWTDRCARVVSAPPVDCPMDQNDPYMLWYRQITRLLIGNPATRPNTGYQGVGGAMEAMAQSLQKIYHRAADAMHEGYEVSGEDALREIQDICAYSLRAAHEDHRLTVRPDFRAPSPAGSPFAPLRCKGRPRKRGGLACGRTTESRRRGSYATATMSTSSDVSHSLKPSNILHAHVGELPDTPQTWDSSLCASDFQDASDPNIMQLDPESTDTKLALSLDFAETTNPIIDALGKIRDICAFALRMSNGNQTMISGHDMIPDDPKTKRCKPRRRAGVGGYLLGANSGVNSYFPCTSGASSPTPSASLGPNGSPSRPQDCHEQAVEPLVAPLSRDSPLPELQDNLQLEMIELDTITGSREASPSPVNPSMLDIPCEPPGDEDSVLLTDVKNNFSQEGNVPMAPVQPDYGEPTKFSEIPSSPQVDAGASQASQLEPEVSTVRPDPNEVVMDVNGPESKSIPGPPVLEPQGAQTLTPSDSASPMMEDSKLSSQQDDKEIPEPSPMPQVSFGHPVSDETMRADGPDTDTTGDGNGKRKEQATDKVNASSPDPETVHNHGKSPLKSWHEGVSQVTETDTATARDDVQRKYKRQRRSAPKQR</sequence>
<feature type="compositionally biased region" description="Polar residues" evidence="1">
    <location>
        <begin position="414"/>
        <end position="429"/>
    </location>
</feature>
<evidence type="ECO:0000256" key="1">
    <source>
        <dbReference type="SAM" id="MobiDB-lite"/>
    </source>
</evidence>
<reference evidence="2" key="2">
    <citation type="journal article" date="2024" name="Plant">
        <title>Genomic evolution and insights into agronomic trait innovations of Sesamum species.</title>
        <authorList>
            <person name="Miao H."/>
            <person name="Wang L."/>
            <person name="Qu L."/>
            <person name="Liu H."/>
            <person name="Sun Y."/>
            <person name="Le M."/>
            <person name="Wang Q."/>
            <person name="Wei S."/>
            <person name="Zheng Y."/>
            <person name="Lin W."/>
            <person name="Duan Y."/>
            <person name="Cao H."/>
            <person name="Xiong S."/>
            <person name="Wang X."/>
            <person name="Wei L."/>
            <person name="Li C."/>
            <person name="Ma Q."/>
            <person name="Ju M."/>
            <person name="Zhao R."/>
            <person name="Li G."/>
            <person name="Mu C."/>
            <person name="Tian Q."/>
            <person name="Mei H."/>
            <person name="Zhang T."/>
            <person name="Gao T."/>
            <person name="Zhang H."/>
        </authorList>
    </citation>
    <scope>NUCLEOTIDE SEQUENCE</scope>
    <source>
        <strain evidence="2">G01</strain>
    </source>
</reference>
<comment type="caution">
    <text evidence="2">The sequence shown here is derived from an EMBL/GenBank/DDBJ whole genome shotgun (WGS) entry which is preliminary data.</text>
</comment>
<name>A0AAW2PD23_9LAMI</name>
<gene>
    <name evidence="2" type="ORF">Sangu_0930400</name>
</gene>
<reference evidence="2" key="1">
    <citation type="submission" date="2020-06" db="EMBL/GenBank/DDBJ databases">
        <authorList>
            <person name="Li T."/>
            <person name="Hu X."/>
            <person name="Zhang T."/>
            <person name="Song X."/>
            <person name="Zhang H."/>
            <person name="Dai N."/>
            <person name="Sheng W."/>
            <person name="Hou X."/>
            <person name="Wei L."/>
        </authorList>
    </citation>
    <scope>NUCLEOTIDE SEQUENCE</scope>
    <source>
        <strain evidence="2">G01</strain>
        <tissue evidence="2">Leaf</tissue>
    </source>
</reference>
<evidence type="ECO:0000313" key="2">
    <source>
        <dbReference type="EMBL" id="KAL0353491.1"/>
    </source>
</evidence>
<feature type="compositionally biased region" description="Polar residues" evidence="1">
    <location>
        <begin position="151"/>
        <end position="164"/>
    </location>
</feature>
<feature type="region of interest" description="Disordered" evidence="1">
    <location>
        <begin position="109"/>
        <end position="164"/>
    </location>
</feature>